<evidence type="ECO:0000256" key="10">
    <source>
        <dbReference type="SAM" id="Coils"/>
    </source>
</evidence>
<keyword evidence="2 9" id="KW-0158">Chromosome</keyword>
<comment type="similarity">
    <text evidence="1 9">Belongs to the SPC25 family.</text>
</comment>
<evidence type="ECO:0000256" key="1">
    <source>
        <dbReference type="ARBA" id="ARBA00006379"/>
    </source>
</evidence>
<dbReference type="EMBL" id="JADGJD010000225">
    <property type="protein sequence ID" value="KAJ3053239.1"/>
    <property type="molecule type" value="Genomic_DNA"/>
</dbReference>
<accession>A0AAD5X3G0</accession>
<dbReference type="PANTHER" id="PTHR14281:SF0">
    <property type="entry name" value="KINETOCHORE PROTEIN SPC25"/>
    <property type="match status" value="1"/>
</dbReference>
<evidence type="ECO:0000256" key="5">
    <source>
        <dbReference type="ARBA" id="ARBA00022838"/>
    </source>
</evidence>
<evidence type="ECO:0000256" key="4">
    <source>
        <dbReference type="ARBA" id="ARBA00022776"/>
    </source>
</evidence>
<evidence type="ECO:0000256" key="7">
    <source>
        <dbReference type="ARBA" id="ARBA00023306"/>
    </source>
</evidence>
<evidence type="ECO:0000256" key="11">
    <source>
        <dbReference type="SAM" id="MobiDB-lite"/>
    </source>
</evidence>
<dbReference type="CDD" id="cd23784">
    <property type="entry name" value="RWD_Spc25"/>
    <property type="match status" value="1"/>
</dbReference>
<proteinExistence type="inferred from homology"/>
<feature type="coiled-coil region" evidence="10">
    <location>
        <begin position="89"/>
        <end position="172"/>
    </location>
</feature>
<keyword evidence="9" id="KW-0539">Nucleus</keyword>
<dbReference type="GO" id="GO:0007059">
    <property type="term" value="P:chromosome segregation"/>
    <property type="evidence" value="ECO:0007669"/>
    <property type="project" value="InterPro"/>
</dbReference>
<feature type="region of interest" description="Disordered" evidence="11">
    <location>
        <begin position="1"/>
        <end position="25"/>
    </location>
</feature>
<evidence type="ECO:0000313" key="13">
    <source>
        <dbReference type="EMBL" id="KAJ3053239.1"/>
    </source>
</evidence>
<keyword evidence="4 9" id="KW-0498">Mitosis</keyword>
<feature type="domain" description="Chromosome segregation protein Spc25 C-terminal" evidence="12">
    <location>
        <begin position="198"/>
        <end position="266"/>
    </location>
</feature>
<keyword evidence="6 10" id="KW-0175">Coiled coil</keyword>
<keyword evidence="5 9" id="KW-0995">Kinetochore</keyword>
<comment type="function">
    <text evidence="9">Acts as a component of the essential kinetochore-associated NDC80 complex, which is required for chromosome segregation and spindle checkpoint activity.</text>
</comment>
<evidence type="ECO:0000313" key="14">
    <source>
        <dbReference type="Proteomes" id="UP001212841"/>
    </source>
</evidence>
<keyword evidence="7 9" id="KW-0131">Cell cycle</keyword>
<gene>
    <name evidence="13" type="primary">SPC25</name>
    <name evidence="13" type="ORF">HK097_004748</name>
</gene>
<comment type="subcellular location">
    <subcellularLocation>
        <location evidence="9">Nucleus</location>
    </subcellularLocation>
    <subcellularLocation>
        <location evidence="9">Chromosome</location>
        <location evidence="9">Centromere</location>
        <location evidence="9">Kinetochore</location>
    </subcellularLocation>
</comment>
<organism evidence="13 14">
    <name type="scientific">Rhizophlyctis rosea</name>
    <dbReference type="NCBI Taxonomy" id="64517"/>
    <lineage>
        <taxon>Eukaryota</taxon>
        <taxon>Fungi</taxon>
        <taxon>Fungi incertae sedis</taxon>
        <taxon>Chytridiomycota</taxon>
        <taxon>Chytridiomycota incertae sedis</taxon>
        <taxon>Chytridiomycetes</taxon>
        <taxon>Rhizophlyctidales</taxon>
        <taxon>Rhizophlyctidaceae</taxon>
        <taxon>Rhizophlyctis</taxon>
    </lineage>
</organism>
<feature type="compositionally biased region" description="Polar residues" evidence="11">
    <location>
        <begin position="9"/>
        <end position="22"/>
    </location>
</feature>
<dbReference type="Pfam" id="PF08234">
    <property type="entry name" value="Spindle_Spc25"/>
    <property type="match status" value="1"/>
</dbReference>
<keyword evidence="8 9" id="KW-0137">Centromere</keyword>
<evidence type="ECO:0000256" key="6">
    <source>
        <dbReference type="ARBA" id="ARBA00023054"/>
    </source>
</evidence>
<protein>
    <recommendedName>
        <fullName evidence="9">Kinetochore protein SPC25</fullName>
    </recommendedName>
</protein>
<sequence>MEHPFNFHIPTTPSFHSRQNPQTAPFATPSAAAAKLVSTPGHHVSVPTGCQPLEDLRAQCAAFLPKFDAWMSARRREIEERRVEHSKACDSLTDTETELRKQIETYKNKQSELQLVCEKERQEASNLESEVINLKSQKDEQDTYRADIEGRIRAVTADIARQREDLRRAREARQLRQTEDRPELELYQDKLAMEIVGIHTDLLEFKFTHVNDQRWDEIYSFSLDVSRKEYEVVSCSPQITDLNKLVKWLNDSRDFYAFLKAMRKAFSDYAKTLPRM</sequence>
<dbReference type="InterPro" id="IPR045143">
    <property type="entry name" value="Spc25"/>
</dbReference>
<evidence type="ECO:0000256" key="3">
    <source>
        <dbReference type="ARBA" id="ARBA00022618"/>
    </source>
</evidence>
<name>A0AAD5X3G0_9FUNG</name>
<comment type="subunit">
    <text evidence="9">Component of the NDC80 complex.</text>
</comment>
<dbReference type="GO" id="GO:0051301">
    <property type="term" value="P:cell division"/>
    <property type="evidence" value="ECO:0007669"/>
    <property type="project" value="UniProtKB-UniRule"/>
</dbReference>
<dbReference type="GO" id="GO:0031262">
    <property type="term" value="C:Ndc80 complex"/>
    <property type="evidence" value="ECO:0007669"/>
    <property type="project" value="InterPro"/>
</dbReference>
<keyword evidence="14" id="KW-1185">Reference proteome</keyword>
<feature type="non-terminal residue" evidence="13">
    <location>
        <position position="276"/>
    </location>
</feature>
<dbReference type="AlphaFoldDB" id="A0AAD5X3G0"/>
<evidence type="ECO:0000256" key="2">
    <source>
        <dbReference type="ARBA" id="ARBA00022454"/>
    </source>
</evidence>
<dbReference type="Gene3D" id="3.30.457.50">
    <property type="entry name" value="Chromosome segregation protein Spc25"/>
    <property type="match status" value="1"/>
</dbReference>
<keyword evidence="3 9" id="KW-0132">Cell division</keyword>
<dbReference type="InterPro" id="IPR013255">
    <property type="entry name" value="Spc25_C"/>
</dbReference>
<dbReference type="FunFam" id="3.30.457.50:FF:000001">
    <property type="entry name" value="Probable kinetochore protein spc25"/>
    <property type="match status" value="1"/>
</dbReference>
<reference evidence="13" key="1">
    <citation type="submission" date="2020-05" db="EMBL/GenBank/DDBJ databases">
        <title>Phylogenomic resolution of chytrid fungi.</title>
        <authorList>
            <person name="Stajich J.E."/>
            <person name="Amses K."/>
            <person name="Simmons R."/>
            <person name="Seto K."/>
            <person name="Myers J."/>
            <person name="Bonds A."/>
            <person name="Quandt C.A."/>
            <person name="Barry K."/>
            <person name="Liu P."/>
            <person name="Grigoriev I."/>
            <person name="Longcore J.E."/>
            <person name="James T.Y."/>
        </authorList>
    </citation>
    <scope>NUCLEOTIDE SEQUENCE</scope>
    <source>
        <strain evidence="13">JEL0318</strain>
    </source>
</reference>
<dbReference type="PANTHER" id="PTHR14281">
    <property type="entry name" value="KINETOCHORE PROTEIN SPC25-RELATED"/>
    <property type="match status" value="1"/>
</dbReference>
<evidence type="ECO:0000256" key="8">
    <source>
        <dbReference type="ARBA" id="ARBA00023328"/>
    </source>
</evidence>
<dbReference type="Proteomes" id="UP001212841">
    <property type="component" value="Unassembled WGS sequence"/>
</dbReference>
<evidence type="ECO:0000259" key="12">
    <source>
        <dbReference type="Pfam" id="PF08234"/>
    </source>
</evidence>
<dbReference type="GO" id="GO:0005634">
    <property type="term" value="C:nucleus"/>
    <property type="evidence" value="ECO:0007669"/>
    <property type="project" value="UniProtKB-SubCell"/>
</dbReference>
<comment type="caution">
    <text evidence="13">The sequence shown here is derived from an EMBL/GenBank/DDBJ whole genome shotgun (WGS) entry which is preliminary data.</text>
</comment>
<evidence type="ECO:0000256" key="9">
    <source>
        <dbReference type="RuleBase" id="RU367150"/>
    </source>
</evidence>